<reference evidence="1 2" key="1">
    <citation type="submission" date="2016-08" db="EMBL/GenBank/DDBJ databases">
        <authorList>
            <person name="Seilhamer J.J."/>
        </authorList>
    </citation>
    <scope>NUCLEOTIDE SEQUENCE [LARGE SCALE GENOMIC DNA]</scope>
    <source>
        <strain evidence="1">L21-II-0</strain>
    </source>
</reference>
<dbReference type="NCBIfam" id="NF033450">
    <property type="entry name" value="BREX_PglZ_1_B"/>
    <property type="match status" value="1"/>
</dbReference>
<organism evidence="1 2">
    <name type="scientific">Methanoculleus chikugoensis</name>
    <dbReference type="NCBI Taxonomy" id="118126"/>
    <lineage>
        <taxon>Archaea</taxon>
        <taxon>Methanobacteriati</taxon>
        <taxon>Methanobacteriota</taxon>
        <taxon>Stenosarchaea group</taxon>
        <taxon>Methanomicrobia</taxon>
        <taxon>Methanomicrobiales</taxon>
        <taxon>Methanomicrobiaceae</taxon>
        <taxon>Methanoculleus</taxon>
    </lineage>
</organism>
<dbReference type="STRING" id="118126.L21_1206"/>
<accession>A0A1M4MKG7</accession>
<evidence type="ECO:0000313" key="1">
    <source>
        <dbReference type="EMBL" id="SCL75310.1"/>
    </source>
</evidence>
<gene>
    <name evidence="1" type="ORF">L21_1206</name>
</gene>
<dbReference type="OrthoDB" id="275208at2157"/>
<dbReference type="EMBL" id="FMID01000028">
    <property type="protein sequence ID" value="SCL75310.1"/>
    <property type="molecule type" value="Genomic_DNA"/>
</dbReference>
<evidence type="ECO:0000313" key="2">
    <source>
        <dbReference type="Proteomes" id="UP000184671"/>
    </source>
</evidence>
<name>A0A1M4MKG7_9EURY</name>
<proteinExistence type="predicted"/>
<sequence length="765" mass="85135">MKQTFLDRVRESLTSAMNDYNREDVVRQQVVVFPDKNGEWAPIVARLRDSLPIITFGAYDPEHLTGPAIYLRCLVAHTIDSPLTKDQPVIVYLPGYSREQLRNLEDCPDEIKPLAGLQYLGNVWSQRNGRDWTVLAFLKTSQGGLSIQVHDDAETRDAIRSAAAVLADESVEFLKAKEPLNAAFFDELHHPDPNKQILQWMNAPAGEEQRMKVSGDWGAFCKICGKEYDFDPEKDGASTAAEKLGSQSGRWADVWERFTEKPGAYPEIPRLLRSVKLPGWMPYPDSWPQYNDAREKELYLVFMALAEASPEEARRQIADLERVHAPRREWVWAGMGESPLARALEHLAHLAIITNDMMFGGTVLEQAERYANTTWQADDAVVRALEQATDRKSSEAVAAVVNVLYRNWLDAMAEAFQKEWLREPAPMRKENQEPVAGEVLLFVDGLRMDLGHRLSSSLKDAGYSCSLSHRFSALPTQTSTAKPAVMPIAGELVAGEKLTPRTKSGALATITALRSILNDKGFSVLSDSETGDPAHSAWTDCGDIDTEGHNKGAALPAVLDRELEKIRDRAIELLEAGWQQVRIVTDHGWLLLPGKLRKTELKPGLTEVKKGRCAELRADAETDYPVVRWFWDHNIRIALAPGVSCFEEGKEYEHGGLSPQETVVPEIVVKIGATRSKGIEIGQIRWVGMICRVHVDGAEGYTVDIRWRPADTESSVTTGSRTVSIEGNASLTVEDSSNEGKEAWLVVLDSQNSPVAQRGVRIGLE</sequence>
<dbReference type="RefSeq" id="WP_074369582.1">
    <property type="nucleotide sequence ID" value="NZ_FMID01000028.1"/>
</dbReference>
<dbReference type="Proteomes" id="UP000184671">
    <property type="component" value="Unassembled WGS sequence"/>
</dbReference>
<dbReference type="AlphaFoldDB" id="A0A1M4MKG7"/>
<protein>
    <recommendedName>
        <fullName evidence="3">PglZ domain protein</fullName>
    </recommendedName>
</protein>
<evidence type="ECO:0008006" key="3">
    <source>
        <dbReference type="Google" id="ProtNLM"/>
    </source>
</evidence>